<dbReference type="Gene3D" id="3.90.550.10">
    <property type="entry name" value="Spore Coat Polysaccharide Biosynthesis Protein SpsA, Chain A"/>
    <property type="match status" value="1"/>
</dbReference>
<dbReference type="AlphaFoldDB" id="C4V631"/>
<dbReference type="EMBL" id="ACLA01000033">
    <property type="protein sequence ID" value="EEQ47629.1"/>
    <property type="molecule type" value="Genomic_DNA"/>
</dbReference>
<organism evidence="1 2">
    <name type="scientific">Selenomonas flueggei ATCC 43531</name>
    <dbReference type="NCBI Taxonomy" id="638302"/>
    <lineage>
        <taxon>Bacteria</taxon>
        <taxon>Bacillati</taxon>
        <taxon>Bacillota</taxon>
        <taxon>Negativicutes</taxon>
        <taxon>Selenomonadales</taxon>
        <taxon>Selenomonadaceae</taxon>
        <taxon>Selenomonas</taxon>
    </lineage>
</organism>
<reference evidence="1 2" key="1">
    <citation type="submission" date="2009-04" db="EMBL/GenBank/DDBJ databases">
        <authorList>
            <person name="Qin X."/>
            <person name="Bachman B."/>
            <person name="Battles P."/>
            <person name="Bell A."/>
            <person name="Bess C."/>
            <person name="Bickham C."/>
            <person name="Chaboub L."/>
            <person name="Chen D."/>
            <person name="Coyle M."/>
            <person name="Deiros D.R."/>
            <person name="Dinh H."/>
            <person name="Forbes L."/>
            <person name="Fowler G."/>
            <person name="Francisco L."/>
            <person name="Fu Q."/>
            <person name="Gubbala S."/>
            <person name="Hale W."/>
            <person name="Han Y."/>
            <person name="Hemphill L."/>
            <person name="Highlander S.K."/>
            <person name="Hirani K."/>
            <person name="Hogues M."/>
            <person name="Jackson L."/>
            <person name="Jakkamsetti A."/>
            <person name="Javaid M."/>
            <person name="Jiang H."/>
            <person name="Korchina V."/>
            <person name="Kovar C."/>
            <person name="Lara F."/>
            <person name="Lee S."/>
            <person name="Mata R."/>
            <person name="Mathew T."/>
            <person name="Moen C."/>
            <person name="Morales K."/>
            <person name="Munidasa M."/>
            <person name="Nazareth L."/>
            <person name="Ngo R."/>
            <person name="Nguyen L."/>
            <person name="Okwuonu G."/>
            <person name="Ongeri F."/>
            <person name="Patil S."/>
            <person name="Petrosino J."/>
            <person name="Pham C."/>
            <person name="Pham P."/>
            <person name="Pu L.-L."/>
            <person name="Puazo M."/>
            <person name="Raj R."/>
            <person name="Reid J."/>
            <person name="Rouhana J."/>
            <person name="Saada N."/>
            <person name="Shang Y."/>
            <person name="Simmons D."/>
            <person name="Thornton R."/>
            <person name="Warren J."/>
            <person name="Weissenberger G."/>
            <person name="Zhang J."/>
            <person name="Zhang L."/>
            <person name="Zhou C."/>
            <person name="Zhu D."/>
            <person name="Muzny D."/>
            <person name="Worley K."/>
            <person name="Gibbs R."/>
        </authorList>
    </citation>
    <scope>NUCLEOTIDE SEQUENCE [LARGE SCALE GENOMIC DNA]</scope>
    <source>
        <strain evidence="1 2">ATCC 43531</strain>
    </source>
</reference>
<dbReference type="InterPro" id="IPR029044">
    <property type="entry name" value="Nucleotide-diphossugar_trans"/>
</dbReference>
<protein>
    <recommendedName>
        <fullName evidence="3">Glycosyltransferase 2-like domain-containing protein</fullName>
    </recommendedName>
</protein>
<dbReference type="STRING" id="638302.HMPREF0908_1931"/>
<evidence type="ECO:0000313" key="2">
    <source>
        <dbReference type="Proteomes" id="UP000005309"/>
    </source>
</evidence>
<name>C4V631_9FIRM</name>
<evidence type="ECO:0008006" key="3">
    <source>
        <dbReference type="Google" id="ProtNLM"/>
    </source>
</evidence>
<comment type="caution">
    <text evidence="1">The sequence shown here is derived from an EMBL/GenBank/DDBJ whole genome shotgun (WGS) entry which is preliminary data.</text>
</comment>
<dbReference type="SUPFAM" id="SSF53448">
    <property type="entry name" value="Nucleotide-diphospho-sugar transferases"/>
    <property type="match status" value="1"/>
</dbReference>
<keyword evidence="2" id="KW-1185">Reference proteome</keyword>
<dbReference type="HOGENOM" id="CLU_888245_0_0_9"/>
<accession>C4V631</accession>
<dbReference type="Proteomes" id="UP000005309">
    <property type="component" value="Unassembled WGS sequence"/>
</dbReference>
<evidence type="ECO:0000313" key="1">
    <source>
        <dbReference type="EMBL" id="EEQ47629.1"/>
    </source>
</evidence>
<proteinExistence type="predicted"/>
<gene>
    <name evidence="1" type="ORF">HMPREF0908_1931</name>
</gene>
<sequence length="347" mass="40177">MCSIQRGIISKREVYIIMDVQTRANGMQDKYDIGLAFFVYKRPEHTRRVVQSILENRFDNIYVFQDGLRSEHDEAEWKEVQQVIHLLQDRDGSSVEMHISGVNKGLANSITQGISYVLEKHQAVIALEDDILLGKDYHRFASLCFERYENVPQVKSICAAGASDAVDSDVSYNRCYPYDVYFTYRLSSMAFGTWRDRWKDYDRDPKIAQRIWEDKVQKIRLGRLAGCDNLNYLEMVVNHPENINTWAFYWTALQVFSGGVTVTPLHALAEDIGRDGTGTNTISATDQFVHTIHELPFEVRFPEDQDITVDPYFLTRQNIVCENGNYILRNIKLLRAKYKQILAGYRS</sequence>
<dbReference type="eggNOG" id="COG1216">
    <property type="taxonomic scope" value="Bacteria"/>
</dbReference>